<dbReference type="PANTHER" id="PTHR43586:SF21">
    <property type="entry name" value="PYRIDOXAL PHOSPHATE (PLP)-DEPENDENT ASPARTATE AMINOTRANSFERASE SUPERFAMILY"/>
    <property type="match status" value="1"/>
</dbReference>
<reference evidence="2 3" key="1">
    <citation type="submission" date="2019-05" db="EMBL/GenBank/DDBJ databases">
        <title>Comparative genomics and metabolomics analyses of clavulanic acid producing Streptomyces species provides insight into specialized metabolism and evolution of beta-lactam biosynthetic gene clusters.</title>
        <authorList>
            <person name="Moore M.A."/>
            <person name="Cruz-Morales P."/>
            <person name="Barona Gomez F."/>
            <person name="Kapil T."/>
        </authorList>
    </citation>
    <scope>NUCLEOTIDE SEQUENCE [LARGE SCALE GENOMIC DNA]</scope>
    <source>
        <strain evidence="2 3">NRRL 5741</strain>
    </source>
</reference>
<dbReference type="SUPFAM" id="SSF53383">
    <property type="entry name" value="PLP-dependent transferases"/>
    <property type="match status" value="1"/>
</dbReference>
<dbReference type="Pfam" id="PF00266">
    <property type="entry name" value="Aminotran_5"/>
    <property type="match status" value="1"/>
</dbReference>
<protein>
    <submittedName>
        <fullName evidence="2">Aminotransferase class V-fold PLP-dependent enzyme</fullName>
    </submittedName>
</protein>
<keyword evidence="2" id="KW-0032">Aminotransferase</keyword>
<evidence type="ECO:0000313" key="3">
    <source>
        <dbReference type="Proteomes" id="UP000419138"/>
    </source>
</evidence>
<accession>A0A646KHQ6</accession>
<comment type="caution">
    <text evidence="2">The sequence shown here is derived from an EMBL/GenBank/DDBJ whole genome shotgun (WGS) entry which is preliminary data.</text>
</comment>
<dbReference type="AlphaFoldDB" id="A0A646KHQ6"/>
<dbReference type="GO" id="GO:0008483">
    <property type="term" value="F:transaminase activity"/>
    <property type="evidence" value="ECO:0007669"/>
    <property type="project" value="UniProtKB-KW"/>
</dbReference>
<dbReference type="Gene3D" id="3.90.1150.10">
    <property type="entry name" value="Aspartate Aminotransferase, domain 1"/>
    <property type="match status" value="1"/>
</dbReference>
<keyword evidence="2" id="KW-0808">Transferase</keyword>
<keyword evidence="3" id="KW-1185">Reference proteome</keyword>
<sequence length="348" mass="35922">METLGGTEFAPESAYLNTSTCGLLPHRAVTAMAELARELAAGRPEGAGDWGQVSAARGSFARLTGVSEGRVAVGGSVSVHTGLIASSLPPGAEVLFPEGEFASVVTPFIARGDLKPRYAPLDGLADAVRPGTALVAFSAVQSADGRIVDLRAVREAAAAHGARTLLDASQSAGWLPLDAGAWDFTVTGGFKYLLCPRGVSFLTVTEEAQRTVAPLHAGALAAESPWEAFYGPVKRFARSARRFDEPPAYLSYHGAAPALALLEEIGVEAVHAHATALARRFREGLSSLGHIPIPGDSAIVAVPGLGGRAEELARAGVVVSARAGNLRAAFHLYNSAADADRALDVIAG</sequence>
<feature type="domain" description="Aminotransferase class V" evidence="1">
    <location>
        <begin position="121"/>
        <end position="294"/>
    </location>
</feature>
<dbReference type="Proteomes" id="UP000419138">
    <property type="component" value="Unassembled WGS sequence"/>
</dbReference>
<dbReference type="InterPro" id="IPR000192">
    <property type="entry name" value="Aminotrans_V_dom"/>
</dbReference>
<gene>
    <name evidence="2" type="ORF">FF041_16115</name>
</gene>
<dbReference type="OrthoDB" id="250246at2"/>
<name>A0A646KHQ6_STRJU</name>
<dbReference type="InterPro" id="IPR015424">
    <property type="entry name" value="PyrdxlP-dep_Trfase"/>
</dbReference>
<evidence type="ECO:0000259" key="1">
    <source>
        <dbReference type="Pfam" id="PF00266"/>
    </source>
</evidence>
<evidence type="ECO:0000313" key="2">
    <source>
        <dbReference type="EMBL" id="MQT01678.1"/>
    </source>
</evidence>
<dbReference type="InterPro" id="IPR015422">
    <property type="entry name" value="PyrdxlP-dep_Trfase_small"/>
</dbReference>
<proteinExistence type="predicted"/>
<dbReference type="InterPro" id="IPR015421">
    <property type="entry name" value="PyrdxlP-dep_Trfase_major"/>
</dbReference>
<dbReference type="Gene3D" id="3.40.640.10">
    <property type="entry name" value="Type I PLP-dependent aspartate aminotransferase-like (Major domain)"/>
    <property type="match status" value="1"/>
</dbReference>
<dbReference type="RefSeq" id="WP_153523418.1">
    <property type="nucleotide sequence ID" value="NZ_JBEPDZ010000035.1"/>
</dbReference>
<dbReference type="PANTHER" id="PTHR43586">
    <property type="entry name" value="CYSTEINE DESULFURASE"/>
    <property type="match status" value="1"/>
</dbReference>
<organism evidence="2 3">
    <name type="scientific">Streptomyces jumonjinensis</name>
    <dbReference type="NCBI Taxonomy" id="1945"/>
    <lineage>
        <taxon>Bacteria</taxon>
        <taxon>Bacillati</taxon>
        <taxon>Actinomycetota</taxon>
        <taxon>Actinomycetes</taxon>
        <taxon>Kitasatosporales</taxon>
        <taxon>Streptomycetaceae</taxon>
        <taxon>Streptomyces</taxon>
    </lineage>
</organism>
<dbReference type="EMBL" id="VCLA01000133">
    <property type="protein sequence ID" value="MQT01678.1"/>
    <property type="molecule type" value="Genomic_DNA"/>
</dbReference>